<reference evidence="3" key="1">
    <citation type="submission" date="2016-06" db="UniProtKB">
        <authorList>
            <consortium name="WormBaseParasite"/>
        </authorList>
    </citation>
    <scope>IDENTIFICATION</scope>
</reference>
<dbReference type="Proteomes" id="UP000275846">
    <property type="component" value="Unassembled WGS sequence"/>
</dbReference>
<dbReference type="EMBL" id="UYSU01000362">
    <property type="protein sequence ID" value="VDL85683.1"/>
    <property type="molecule type" value="Genomic_DNA"/>
</dbReference>
<reference evidence="1 2" key="2">
    <citation type="submission" date="2018-11" db="EMBL/GenBank/DDBJ databases">
        <authorList>
            <consortium name="Pathogen Informatics"/>
        </authorList>
    </citation>
    <scope>NUCLEOTIDE SEQUENCE [LARGE SCALE GENOMIC DNA]</scope>
    <source>
        <strain evidence="1 2">NST_G2</strain>
    </source>
</reference>
<dbReference type="WBParaSite" id="SSLN_0000051001-mRNA-1">
    <property type="protein sequence ID" value="SSLN_0000051001-mRNA-1"/>
    <property type="gene ID" value="SSLN_0000051001"/>
</dbReference>
<dbReference type="SUPFAM" id="SSF56219">
    <property type="entry name" value="DNase I-like"/>
    <property type="match status" value="1"/>
</dbReference>
<dbReference type="AlphaFoldDB" id="A0A183S8D9"/>
<sequence>MALVARELARYKVDIAALIETRFSEQSQLEEVGAGYTFFWSGRPEAERRDVGVAFAIRNAIVGRLSCLPQGINDRLMSLRLPLRKDMFATIISSPNDELLRGKEQILRGIARPPGDSAESG</sequence>
<gene>
    <name evidence="1" type="ORF">SSLN_LOCUS487</name>
</gene>
<protein>
    <submittedName>
        <fullName evidence="1 3">Uncharacterized protein</fullName>
    </submittedName>
</protein>
<accession>A0A183S8D9</accession>
<evidence type="ECO:0000313" key="3">
    <source>
        <dbReference type="WBParaSite" id="SSLN_0000051001-mRNA-1"/>
    </source>
</evidence>
<dbReference type="Gene3D" id="3.60.10.10">
    <property type="entry name" value="Endonuclease/exonuclease/phosphatase"/>
    <property type="match status" value="1"/>
</dbReference>
<dbReference type="OrthoDB" id="6298046at2759"/>
<dbReference type="InterPro" id="IPR036691">
    <property type="entry name" value="Endo/exonu/phosph_ase_sf"/>
</dbReference>
<evidence type="ECO:0000313" key="1">
    <source>
        <dbReference type="EMBL" id="VDL85683.1"/>
    </source>
</evidence>
<keyword evidence="2" id="KW-1185">Reference proteome</keyword>
<evidence type="ECO:0000313" key="2">
    <source>
        <dbReference type="Proteomes" id="UP000275846"/>
    </source>
</evidence>
<organism evidence="3">
    <name type="scientific">Schistocephalus solidus</name>
    <name type="common">Tapeworm</name>
    <dbReference type="NCBI Taxonomy" id="70667"/>
    <lineage>
        <taxon>Eukaryota</taxon>
        <taxon>Metazoa</taxon>
        <taxon>Spiralia</taxon>
        <taxon>Lophotrochozoa</taxon>
        <taxon>Platyhelminthes</taxon>
        <taxon>Cestoda</taxon>
        <taxon>Eucestoda</taxon>
        <taxon>Diphyllobothriidea</taxon>
        <taxon>Diphyllobothriidae</taxon>
        <taxon>Schistocephalus</taxon>
    </lineage>
</organism>
<proteinExistence type="predicted"/>
<name>A0A183S8D9_SCHSO</name>